<dbReference type="InterPro" id="IPR007575">
    <property type="entry name" value="SchA_CurD-like"/>
</dbReference>
<dbReference type="RefSeq" id="WP_203702208.1">
    <property type="nucleotide sequence ID" value="NZ_BAAALU010000006.1"/>
</dbReference>
<dbReference type="Pfam" id="PF04486">
    <property type="entry name" value="SchA_CurD"/>
    <property type="match status" value="1"/>
</dbReference>
<accession>A0ABQ4C0Y0</accession>
<evidence type="ECO:0000313" key="3">
    <source>
        <dbReference type="Proteomes" id="UP000624325"/>
    </source>
</evidence>
<gene>
    <name evidence="2" type="ORF">Air01nite_25240</name>
</gene>
<dbReference type="EMBL" id="BONC01000014">
    <property type="protein sequence ID" value="GIF56429.1"/>
    <property type="molecule type" value="Genomic_DNA"/>
</dbReference>
<dbReference type="Proteomes" id="UP000624325">
    <property type="component" value="Unassembled WGS sequence"/>
</dbReference>
<protein>
    <submittedName>
        <fullName evidence="2">SchA/CurD</fullName>
    </submittedName>
</protein>
<reference evidence="2 3" key="1">
    <citation type="submission" date="2021-01" db="EMBL/GenBank/DDBJ databases">
        <title>Whole genome shotgun sequence of Asanoa iriomotensis NBRC 100142.</title>
        <authorList>
            <person name="Komaki H."/>
            <person name="Tamura T."/>
        </authorList>
    </citation>
    <scope>NUCLEOTIDE SEQUENCE [LARGE SCALE GENOMIC DNA]</scope>
    <source>
        <strain evidence="2 3">NBRC 100142</strain>
    </source>
</reference>
<evidence type="ECO:0000313" key="2">
    <source>
        <dbReference type="EMBL" id="GIF56429.1"/>
    </source>
</evidence>
<name>A0ABQ4C0Y0_9ACTN</name>
<organism evidence="2 3">
    <name type="scientific">Asanoa iriomotensis</name>
    <dbReference type="NCBI Taxonomy" id="234613"/>
    <lineage>
        <taxon>Bacteria</taxon>
        <taxon>Bacillati</taxon>
        <taxon>Actinomycetota</taxon>
        <taxon>Actinomycetes</taxon>
        <taxon>Micromonosporales</taxon>
        <taxon>Micromonosporaceae</taxon>
        <taxon>Asanoa</taxon>
    </lineage>
</organism>
<feature type="domain" description="SchA/CurD-like" evidence="1">
    <location>
        <begin position="1"/>
        <end position="118"/>
    </location>
</feature>
<comment type="caution">
    <text evidence="2">The sequence shown here is derived from an EMBL/GenBank/DDBJ whole genome shotgun (WGS) entry which is preliminary data.</text>
</comment>
<sequence>MPYAAITYHVQPGHEDEIAEIFANFRRVDTPVMRDDDGNEVGKLLGTAVFIKDDVMVRMIHYSGDFRAIGRHMATQRGVHLLEEKLAPYLAIPRDSRTPEGFQRYFRDATMRCISQLSIDTHVAEDRVP</sequence>
<evidence type="ECO:0000259" key="1">
    <source>
        <dbReference type="Pfam" id="PF04486"/>
    </source>
</evidence>
<proteinExistence type="predicted"/>
<keyword evidence="3" id="KW-1185">Reference proteome</keyword>